<dbReference type="GeneID" id="57963706"/>
<evidence type="ECO:0000256" key="1">
    <source>
        <dbReference type="ARBA" id="ARBA00022630"/>
    </source>
</evidence>
<dbReference type="RefSeq" id="WP_002586131.1">
    <property type="nucleotide sequence ID" value="NZ_KB850976.1"/>
</dbReference>
<dbReference type="AlphaFoldDB" id="A0A0E2HHK7"/>
<dbReference type="HOGENOM" id="CLU_073026_0_0_9"/>
<proteinExistence type="predicted"/>
<reference evidence="4 5" key="1">
    <citation type="submission" date="2013-01" db="EMBL/GenBank/DDBJ databases">
        <title>The Genome Sequence of Clostridium clostridioforme 90A8.</title>
        <authorList>
            <consortium name="The Broad Institute Genome Sequencing Platform"/>
            <person name="Earl A."/>
            <person name="Ward D."/>
            <person name="Feldgarden M."/>
            <person name="Gevers D."/>
            <person name="Courvalin P."/>
            <person name="Lambert T."/>
            <person name="Walker B."/>
            <person name="Young S.K."/>
            <person name="Zeng Q."/>
            <person name="Gargeya S."/>
            <person name="Fitzgerald M."/>
            <person name="Haas B."/>
            <person name="Abouelleil A."/>
            <person name="Alvarado L."/>
            <person name="Arachchi H.M."/>
            <person name="Berlin A.M."/>
            <person name="Chapman S.B."/>
            <person name="Dewar J."/>
            <person name="Goldberg J."/>
            <person name="Griggs A."/>
            <person name="Gujja S."/>
            <person name="Hansen M."/>
            <person name="Howarth C."/>
            <person name="Imamovic A."/>
            <person name="Larimer J."/>
            <person name="McCowan C."/>
            <person name="Murphy C."/>
            <person name="Neiman D."/>
            <person name="Pearson M."/>
            <person name="Priest M."/>
            <person name="Roberts A."/>
            <person name="Saif S."/>
            <person name="Shea T."/>
            <person name="Sisk P."/>
            <person name="Sykes S."/>
            <person name="Wortman J."/>
            <person name="Nusbaum C."/>
            <person name="Birren B."/>
        </authorList>
    </citation>
    <scope>NUCLEOTIDE SEQUENCE [LARGE SCALE GENOMIC DNA]</scope>
    <source>
        <strain evidence="4 5">90A8</strain>
    </source>
</reference>
<evidence type="ECO:0000313" key="5">
    <source>
        <dbReference type="Proteomes" id="UP000013085"/>
    </source>
</evidence>
<dbReference type="InterPro" id="IPR002346">
    <property type="entry name" value="Mopterin_DH_FAD-bd"/>
</dbReference>
<accession>A0A0E2HHK7</accession>
<sequence length="264" mass="29707">MFRAEDYVKVDSLSEAYELCQKRSSLVVGGMVWLKMTSVTKRTIVDLSGLGLDKIQETKEEFRIGAMCTLRQLETDQGLNQYFGGIFKECTRHIVGVQMRNLATVGGSIYSRFGFSDILTCLMALDTYVELYHGGMVPLEEFSKRPVRRDDRDILVRIIIKKDGRKAAYTTQRNSETDFPVIACCVSRWGNDWYVAVGARPGRAQVVKIRDDGYDSLAQLAGEAADSFTYGSNTRASGPYRRQLAAVYTRRLMERLTGRSVSKG</sequence>
<dbReference type="SUPFAM" id="SSF55447">
    <property type="entry name" value="CO dehydrogenase flavoprotein C-terminal domain-like"/>
    <property type="match status" value="1"/>
</dbReference>
<evidence type="ECO:0000313" key="4">
    <source>
        <dbReference type="EMBL" id="ENZ20352.1"/>
    </source>
</evidence>
<dbReference type="PATRIC" id="fig|999408.3.peg.309"/>
<keyword evidence="1" id="KW-0285">Flavoprotein</keyword>
<dbReference type="Gene3D" id="3.30.465.10">
    <property type="match status" value="1"/>
</dbReference>
<feature type="domain" description="FAD-binding PCMH-type" evidence="3">
    <location>
        <begin position="1"/>
        <end position="165"/>
    </location>
</feature>
<dbReference type="InterPro" id="IPR016166">
    <property type="entry name" value="FAD-bd_PCMH"/>
</dbReference>
<dbReference type="InterPro" id="IPR051312">
    <property type="entry name" value="Diverse_Substr_Oxidored"/>
</dbReference>
<dbReference type="PANTHER" id="PTHR42659:SF9">
    <property type="entry name" value="XANTHINE DEHYDROGENASE FAD-BINDING SUBUNIT XDHB-RELATED"/>
    <property type="match status" value="1"/>
</dbReference>
<name>A0A0E2HHK7_9FIRM</name>
<dbReference type="InterPro" id="IPR036683">
    <property type="entry name" value="CO_DH_flav_C_dom_sf"/>
</dbReference>
<dbReference type="Pfam" id="PF00941">
    <property type="entry name" value="FAD_binding_5"/>
    <property type="match status" value="1"/>
</dbReference>
<evidence type="ECO:0000256" key="2">
    <source>
        <dbReference type="ARBA" id="ARBA00023002"/>
    </source>
</evidence>
<comment type="caution">
    <text evidence="4">The sequence shown here is derived from an EMBL/GenBank/DDBJ whole genome shotgun (WGS) entry which is preliminary data.</text>
</comment>
<dbReference type="PROSITE" id="PS51387">
    <property type="entry name" value="FAD_PCMH"/>
    <property type="match status" value="1"/>
</dbReference>
<dbReference type="InterPro" id="IPR036318">
    <property type="entry name" value="FAD-bd_PCMH-like_sf"/>
</dbReference>
<dbReference type="GO" id="GO:0071949">
    <property type="term" value="F:FAD binding"/>
    <property type="evidence" value="ECO:0007669"/>
    <property type="project" value="InterPro"/>
</dbReference>
<organism evidence="4 5">
    <name type="scientific">[Clostridium] clostridioforme 90A8</name>
    <dbReference type="NCBI Taxonomy" id="999408"/>
    <lineage>
        <taxon>Bacteria</taxon>
        <taxon>Bacillati</taxon>
        <taxon>Bacillota</taxon>
        <taxon>Clostridia</taxon>
        <taxon>Lachnospirales</taxon>
        <taxon>Lachnospiraceae</taxon>
        <taxon>Enterocloster</taxon>
    </lineage>
</organism>
<protein>
    <submittedName>
        <fullName evidence="4">Molybdopterin dehydrogenase FAD-binding protein</fullName>
    </submittedName>
</protein>
<dbReference type="InterPro" id="IPR016169">
    <property type="entry name" value="FAD-bd_PCMH_sub2"/>
</dbReference>
<gene>
    <name evidence="4" type="ORF">HMPREF1090_00287</name>
</gene>
<evidence type="ECO:0000259" key="3">
    <source>
        <dbReference type="PROSITE" id="PS51387"/>
    </source>
</evidence>
<dbReference type="SUPFAM" id="SSF56176">
    <property type="entry name" value="FAD-binding/transporter-associated domain-like"/>
    <property type="match status" value="1"/>
</dbReference>
<dbReference type="Proteomes" id="UP000013085">
    <property type="component" value="Unassembled WGS sequence"/>
</dbReference>
<dbReference type="EMBL" id="AGYR01000001">
    <property type="protein sequence ID" value="ENZ20352.1"/>
    <property type="molecule type" value="Genomic_DNA"/>
</dbReference>
<keyword evidence="2" id="KW-0560">Oxidoreductase</keyword>
<dbReference type="InterPro" id="IPR005107">
    <property type="entry name" value="CO_DH_flav_C"/>
</dbReference>
<dbReference type="SMART" id="SM01092">
    <property type="entry name" value="CO_deh_flav_C"/>
    <property type="match status" value="1"/>
</dbReference>
<dbReference type="GO" id="GO:0016491">
    <property type="term" value="F:oxidoreductase activity"/>
    <property type="evidence" value="ECO:0007669"/>
    <property type="project" value="UniProtKB-KW"/>
</dbReference>
<dbReference type="PANTHER" id="PTHR42659">
    <property type="entry name" value="XANTHINE DEHYDROGENASE SUBUNIT C-RELATED"/>
    <property type="match status" value="1"/>
</dbReference>